<reference evidence="1" key="1">
    <citation type="submission" date="2022-07" db="EMBL/GenBank/DDBJ databases">
        <title>Genome Sequence of Physisporinus lineatus.</title>
        <authorList>
            <person name="Buettner E."/>
        </authorList>
    </citation>
    <scope>NUCLEOTIDE SEQUENCE</scope>
    <source>
        <strain evidence="1">VT162</strain>
    </source>
</reference>
<name>A0AAD5UTF3_9APHY</name>
<evidence type="ECO:0000313" key="2">
    <source>
        <dbReference type="Proteomes" id="UP001212997"/>
    </source>
</evidence>
<accession>A0AAD5UTF3</accession>
<comment type="caution">
    <text evidence="1">The sequence shown here is derived from an EMBL/GenBank/DDBJ whole genome shotgun (WGS) entry which is preliminary data.</text>
</comment>
<organism evidence="1 2">
    <name type="scientific">Meripilus lineatus</name>
    <dbReference type="NCBI Taxonomy" id="2056292"/>
    <lineage>
        <taxon>Eukaryota</taxon>
        <taxon>Fungi</taxon>
        <taxon>Dikarya</taxon>
        <taxon>Basidiomycota</taxon>
        <taxon>Agaricomycotina</taxon>
        <taxon>Agaricomycetes</taxon>
        <taxon>Polyporales</taxon>
        <taxon>Meripilaceae</taxon>
        <taxon>Meripilus</taxon>
    </lineage>
</organism>
<dbReference type="EMBL" id="JANAWD010001158">
    <property type="protein sequence ID" value="KAJ3474079.1"/>
    <property type="molecule type" value="Genomic_DNA"/>
</dbReference>
<dbReference type="Proteomes" id="UP001212997">
    <property type="component" value="Unassembled WGS sequence"/>
</dbReference>
<keyword evidence="2" id="KW-1185">Reference proteome</keyword>
<proteinExistence type="predicted"/>
<dbReference type="AlphaFoldDB" id="A0AAD5UTF3"/>
<evidence type="ECO:0000313" key="1">
    <source>
        <dbReference type="EMBL" id="KAJ3474079.1"/>
    </source>
</evidence>
<protein>
    <submittedName>
        <fullName evidence="1">Uncharacterized protein</fullName>
    </submittedName>
</protein>
<gene>
    <name evidence="1" type="ORF">NLI96_g12662</name>
</gene>
<sequence length="595" mass="68553">MDSDDEEILEQLELQLIVEWVPVLSDVLDWSQGDIVYLKLHQAEEWERLRYEYDCWRETSVSEIDWSRDVSAWFRFKRFCKSIQGFHKGNLDLTGRHEHRYRRLYARWNRFLADVLNLSLHATEVEVSVEECGKMVMEIDHTFDRPEVLEKFRRDWKTGSVSLETVFHHTKKTLKYLSMYPTPIFQKLLLLDLPPELVHYVMFVATSGDARRLGSTSKYFRKISLSYIYTSRTFDIPFKPGPLVPRTPEDIDEEQKKIRVAGDTLLEELDFVLSRPHILESLQDVTMFGQRYGLVKKILGFESGSREYRNFFGPFESRIGPILSRTPNLKTLAFSQLLISNALELSHNLHSIWVYSAQMNTRRTTKPPRYPSVINAYLVFASDEARSLWSLLESFPNLRSLHTRLSSELAGIGPEADIRTRFNPFTTLERLAIERADPDHIEALTEWIQESPSLELTHFWLEGGGPGLFPRQTRELLLALDPAPLQVLVLDGIHHVEPSLLDEIATIFPDLRALSLLYRQSERQTQSGVSTWPHTSWEYAPHFHDSLLRGGLPGGAEEIGPRGAPVRLEFYCSGIGGVLSDAGICVFSSRSRVQD</sequence>